<organism evidence="1 2">
    <name type="scientific">Methanocalculus chunghsingensis</name>
    <dbReference type="NCBI Taxonomy" id="156457"/>
    <lineage>
        <taxon>Archaea</taxon>
        <taxon>Methanobacteriati</taxon>
        <taxon>Methanobacteriota</taxon>
        <taxon>Stenosarchaea group</taxon>
        <taxon>Methanomicrobia</taxon>
        <taxon>Methanomicrobiales</taxon>
        <taxon>Methanocalculaceae</taxon>
        <taxon>Methanocalculus</taxon>
    </lineage>
</organism>
<comment type="caution">
    <text evidence="1">The sequence shown here is derived from an EMBL/GenBank/DDBJ whole genome shotgun (WGS) entry which is preliminary data.</text>
</comment>
<protein>
    <recommendedName>
        <fullName evidence="3">Peptidase domain protein</fullName>
    </recommendedName>
</protein>
<reference evidence="1" key="1">
    <citation type="submission" date="2014-12" db="EMBL/GenBank/DDBJ databases">
        <authorList>
            <person name="Huang H.-H."/>
            <person name="Chen S.-C."/>
            <person name="Lai M.-C."/>
        </authorList>
    </citation>
    <scope>NUCLEOTIDE SEQUENCE</scope>
    <source>
        <strain evidence="1">K1F9705b</strain>
    </source>
</reference>
<keyword evidence="2" id="KW-1185">Reference proteome</keyword>
<dbReference type="OrthoDB" id="148333at2157"/>
<dbReference type="Proteomes" id="UP000730161">
    <property type="component" value="Unassembled WGS sequence"/>
</dbReference>
<proteinExistence type="predicted"/>
<evidence type="ECO:0000313" key="1">
    <source>
        <dbReference type="EMBL" id="MBR1369996.1"/>
    </source>
</evidence>
<dbReference type="Gene3D" id="2.60.120.380">
    <property type="match status" value="1"/>
</dbReference>
<sequence>MLQRSGFVVMVLLLITSSTIVSAGEQMPIATNGDYIIQPINDAEKNTGDVRWVYDTITQGMIHWHQRTVSSHITSLNMDLNWDNPSNSLRLKIYSPDGHLFGPFYDGFDGAYDGRINLNIINSAGIAKGTWYCEVYGEQVEGTQSYYI</sequence>
<dbReference type="AlphaFoldDB" id="A0A8J7W926"/>
<evidence type="ECO:0000313" key="2">
    <source>
        <dbReference type="Proteomes" id="UP000730161"/>
    </source>
</evidence>
<name>A0A8J7W926_9EURY</name>
<accession>A0A8J7W926</accession>
<gene>
    <name evidence="1" type="ORF">RJ53_11110</name>
</gene>
<evidence type="ECO:0008006" key="3">
    <source>
        <dbReference type="Google" id="ProtNLM"/>
    </source>
</evidence>
<dbReference type="EMBL" id="JWHL01000030">
    <property type="protein sequence ID" value="MBR1369996.1"/>
    <property type="molecule type" value="Genomic_DNA"/>
</dbReference>